<keyword evidence="9" id="KW-1185">Reference proteome</keyword>
<dbReference type="OrthoDB" id="5329176at2759"/>
<feature type="transmembrane region" description="Helical" evidence="6">
    <location>
        <begin position="109"/>
        <end position="132"/>
    </location>
</feature>
<evidence type="ECO:0000256" key="6">
    <source>
        <dbReference type="SAM" id="Phobius"/>
    </source>
</evidence>
<dbReference type="PANTHER" id="PTHR33048">
    <property type="entry name" value="PTH11-LIKE INTEGRAL MEMBRANE PROTEIN (AFU_ORTHOLOGUE AFUA_5G11245)"/>
    <property type="match status" value="1"/>
</dbReference>
<accession>A0A8H5TUM5</accession>
<evidence type="ECO:0000256" key="2">
    <source>
        <dbReference type="ARBA" id="ARBA00022692"/>
    </source>
</evidence>
<evidence type="ECO:0000259" key="7">
    <source>
        <dbReference type="Pfam" id="PF20684"/>
    </source>
</evidence>
<evidence type="ECO:0000313" key="9">
    <source>
        <dbReference type="Proteomes" id="UP000567885"/>
    </source>
</evidence>
<dbReference type="InterPro" id="IPR049326">
    <property type="entry name" value="Rhodopsin_dom_fungi"/>
</dbReference>
<dbReference type="GO" id="GO:0016020">
    <property type="term" value="C:membrane"/>
    <property type="evidence" value="ECO:0007669"/>
    <property type="project" value="UniProtKB-SubCell"/>
</dbReference>
<keyword evidence="4 6" id="KW-0472">Membrane</keyword>
<dbReference type="EMBL" id="JAAGWQ010000016">
    <property type="protein sequence ID" value="KAF5678685.1"/>
    <property type="molecule type" value="Genomic_DNA"/>
</dbReference>
<dbReference type="PANTHER" id="PTHR33048:SF47">
    <property type="entry name" value="INTEGRAL MEMBRANE PROTEIN-RELATED"/>
    <property type="match status" value="1"/>
</dbReference>
<evidence type="ECO:0000313" key="8">
    <source>
        <dbReference type="EMBL" id="KAF5678685.1"/>
    </source>
</evidence>
<comment type="similarity">
    <text evidence="5">Belongs to the SAT4 family.</text>
</comment>
<feature type="transmembrane region" description="Helical" evidence="6">
    <location>
        <begin position="32"/>
        <end position="54"/>
    </location>
</feature>
<feature type="domain" description="Rhodopsin" evidence="7">
    <location>
        <begin position="50"/>
        <end position="293"/>
    </location>
</feature>
<reference evidence="8 9" key="1">
    <citation type="submission" date="2020-05" db="EMBL/GenBank/DDBJ databases">
        <title>Identification and distribution of gene clusters putatively required for synthesis of sphingolipid metabolism inhibitors in phylogenetically diverse species of the filamentous fungus Fusarium.</title>
        <authorList>
            <person name="Kim H.-S."/>
            <person name="Busman M."/>
            <person name="Brown D.W."/>
            <person name="Divon H."/>
            <person name="Uhlig S."/>
            <person name="Proctor R.H."/>
        </authorList>
    </citation>
    <scope>NUCLEOTIDE SEQUENCE [LARGE SCALE GENOMIC DNA]</scope>
    <source>
        <strain evidence="8 9">NRRL 20693</strain>
    </source>
</reference>
<protein>
    <submittedName>
        <fullName evidence="8">Integral membrane protein</fullName>
    </submittedName>
</protein>
<keyword evidence="3 6" id="KW-1133">Transmembrane helix</keyword>
<comment type="caution">
    <text evidence="8">The sequence shown here is derived from an EMBL/GenBank/DDBJ whole genome shotgun (WGS) entry which is preliminary data.</text>
</comment>
<keyword evidence="2 6" id="KW-0812">Transmembrane</keyword>
<sequence length="389" mass="43121">MSEIDPRIDPRIVAIFGPPPENLDLDESVVTLYNVLTSVILGIAVVVVGLRFYARSMKSANLEMDDWAVLLSVICAGSTVAMTILSGAYGSGAHIWAIDLPTVVQVFKVVYAEPFLYALAVTSVKISILLLYRRLFPFGIDKNRLYNVMFSIACFLTGVYPFILWITMAFACKPVSHFWNQYTGSKGQCIDVKLFFLVLGVMNMVNDIVILTVPIPRIWALKMNNRTKVSVVCIMLLGSFVCVASIARIYYLWRFFQNIDTTWSMGPSFAWSSLEPSVAIISACLPTLAPLFRLNRMGSTSRGTPSGDNELSNAASKRFQLFSVNRNNGTELQSEDDELELTYNVGRGGSSEHTAWGDKSISSAEQGIVVQTQVSVTRHDRKCPRTSTD</sequence>
<evidence type="ECO:0000256" key="5">
    <source>
        <dbReference type="ARBA" id="ARBA00038359"/>
    </source>
</evidence>
<feature type="transmembrane region" description="Helical" evidence="6">
    <location>
        <begin position="66"/>
        <end position="89"/>
    </location>
</feature>
<feature type="transmembrane region" description="Helical" evidence="6">
    <location>
        <begin position="144"/>
        <end position="171"/>
    </location>
</feature>
<feature type="transmembrane region" description="Helical" evidence="6">
    <location>
        <begin position="231"/>
        <end position="253"/>
    </location>
</feature>
<evidence type="ECO:0000256" key="3">
    <source>
        <dbReference type="ARBA" id="ARBA00022989"/>
    </source>
</evidence>
<dbReference type="InterPro" id="IPR052337">
    <property type="entry name" value="SAT4-like"/>
</dbReference>
<dbReference type="AlphaFoldDB" id="A0A8H5TUM5"/>
<feature type="transmembrane region" description="Helical" evidence="6">
    <location>
        <begin position="194"/>
        <end position="219"/>
    </location>
</feature>
<dbReference type="Proteomes" id="UP000567885">
    <property type="component" value="Unassembled WGS sequence"/>
</dbReference>
<proteinExistence type="inferred from homology"/>
<evidence type="ECO:0000256" key="4">
    <source>
        <dbReference type="ARBA" id="ARBA00023136"/>
    </source>
</evidence>
<comment type="subcellular location">
    <subcellularLocation>
        <location evidence="1">Membrane</location>
        <topology evidence="1">Multi-pass membrane protein</topology>
    </subcellularLocation>
</comment>
<gene>
    <name evidence="8" type="ORF">FHETE_1126</name>
</gene>
<evidence type="ECO:0000256" key="1">
    <source>
        <dbReference type="ARBA" id="ARBA00004141"/>
    </source>
</evidence>
<organism evidence="8 9">
    <name type="scientific">Fusarium heterosporum</name>
    <dbReference type="NCBI Taxonomy" id="42747"/>
    <lineage>
        <taxon>Eukaryota</taxon>
        <taxon>Fungi</taxon>
        <taxon>Dikarya</taxon>
        <taxon>Ascomycota</taxon>
        <taxon>Pezizomycotina</taxon>
        <taxon>Sordariomycetes</taxon>
        <taxon>Hypocreomycetidae</taxon>
        <taxon>Hypocreales</taxon>
        <taxon>Nectriaceae</taxon>
        <taxon>Fusarium</taxon>
        <taxon>Fusarium heterosporum species complex</taxon>
    </lineage>
</organism>
<dbReference type="Pfam" id="PF20684">
    <property type="entry name" value="Fung_rhodopsin"/>
    <property type="match status" value="1"/>
</dbReference>
<name>A0A8H5TUM5_FUSHE</name>